<comment type="caution">
    <text evidence="2">The sequence shown here is derived from an EMBL/GenBank/DDBJ whole genome shotgun (WGS) entry which is preliminary data.</text>
</comment>
<feature type="compositionally biased region" description="Polar residues" evidence="1">
    <location>
        <begin position="1107"/>
        <end position="1132"/>
    </location>
</feature>
<accession>W9XAJ4</accession>
<feature type="compositionally biased region" description="Basic and acidic residues" evidence="1">
    <location>
        <begin position="1133"/>
        <end position="1142"/>
    </location>
</feature>
<dbReference type="HOGENOM" id="CLU_281871_0_0_1"/>
<gene>
    <name evidence="2" type="ORF">A1O5_09472</name>
</gene>
<dbReference type="AlphaFoldDB" id="W9XAJ4"/>
<keyword evidence="3" id="KW-1185">Reference proteome</keyword>
<dbReference type="Proteomes" id="UP000019471">
    <property type="component" value="Unassembled WGS sequence"/>
</dbReference>
<dbReference type="GeneID" id="19194168"/>
<protein>
    <submittedName>
        <fullName evidence="2">Uncharacterized protein</fullName>
    </submittedName>
</protein>
<dbReference type="EMBL" id="AMGX01000016">
    <property type="protein sequence ID" value="EXJ67459.1"/>
    <property type="molecule type" value="Genomic_DNA"/>
</dbReference>
<evidence type="ECO:0000313" key="3">
    <source>
        <dbReference type="Proteomes" id="UP000019471"/>
    </source>
</evidence>
<dbReference type="RefSeq" id="XP_007748241.1">
    <property type="nucleotide sequence ID" value="XM_007750051.1"/>
</dbReference>
<name>W9XAJ4_9EURO</name>
<evidence type="ECO:0000313" key="2">
    <source>
        <dbReference type="EMBL" id="EXJ67459.1"/>
    </source>
</evidence>
<feature type="region of interest" description="Disordered" evidence="1">
    <location>
        <begin position="874"/>
        <end position="895"/>
    </location>
</feature>
<dbReference type="OrthoDB" id="5341924at2759"/>
<feature type="region of interest" description="Disordered" evidence="1">
    <location>
        <begin position="1104"/>
        <end position="1145"/>
    </location>
</feature>
<reference evidence="2 3" key="1">
    <citation type="submission" date="2013-03" db="EMBL/GenBank/DDBJ databases">
        <title>The Genome Sequence of Cladophialophora psammophila CBS 110553.</title>
        <authorList>
            <consortium name="The Broad Institute Genomics Platform"/>
            <person name="Cuomo C."/>
            <person name="de Hoog S."/>
            <person name="Gorbushina A."/>
            <person name="Walker B."/>
            <person name="Young S.K."/>
            <person name="Zeng Q."/>
            <person name="Gargeya S."/>
            <person name="Fitzgerald M."/>
            <person name="Haas B."/>
            <person name="Abouelleil A."/>
            <person name="Allen A.W."/>
            <person name="Alvarado L."/>
            <person name="Arachchi H.M."/>
            <person name="Berlin A.M."/>
            <person name="Chapman S.B."/>
            <person name="Gainer-Dewar J."/>
            <person name="Goldberg J."/>
            <person name="Griggs A."/>
            <person name="Gujja S."/>
            <person name="Hansen M."/>
            <person name="Howarth C."/>
            <person name="Imamovic A."/>
            <person name="Ireland A."/>
            <person name="Larimer J."/>
            <person name="McCowan C."/>
            <person name="Murphy C."/>
            <person name="Pearson M."/>
            <person name="Poon T.W."/>
            <person name="Priest M."/>
            <person name="Roberts A."/>
            <person name="Saif S."/>
            <person name="Shea T."/>
            <person name="Sisk P."/>
            <person name="Sykes S."/>
            <person name="Wortman J."/>
            <person name="Nusbaum C."/>
            <person name="Birren B."/>
        </authorList>
    </citation>
    <scope>NUCLEOTIDE SEQUENCE [LARGE SCALE GENOMIC DNA]</scope>
    <source>
        <strain evidence="2 3">CBS 110553</strain>
    </source>
</reference>
<evidence type="ECO:0000256" key="1">
    <source>
        <dbReference type="SAM" id="MobiDB-lite"/>
    </source>
</evidence>
<organism evidence="2 3">
    <name type="scientific">Cladophialophora psammophila CBS 110553</name>
    <dbReference type="NCBI Taxonomy" id="1182543"/>
    <lineage>
        <taxon>Eukaryota</taxon>
        <taxon>Fungi</taxon>
        <taxon>Dikarya</taxon>
        <taxon>Ascomycota</taxon>
        <taxon>Pezizomycotina</taxon>
        <taxon>Eurotiomycetes</taxon>
        <taxon>Chaetothyriomycetidae</taxon>
        <taxon>Chaetothyriales</taxon>
        <taxon>Herpotrichiellaceae</taxon>
        <taxon>Cladophialophora</taxon>
    </lineage>
</organism>
<feature type="region of interest" description="Disordered" evidence="1">
    <location>
        <begin position="65"/>
        <end position="89"/>
    </location>
</feature>
<dbReference type="eggNOG" id="ENOG502SKSN">
    <property type="taxonomic scope" value="Eukaryota"/>
</dbReference>
<proteinExistence type="predicted"/>
<sequence>MRRCFEQLPSRSQLCSHPIAPPLSFFRAGQSQKLFVPKLPFQIQLLPTTQRSLSYSSLRHLRKDAPSPPFQGVASTGVKNASERKDGRKNHIHAAELSQKSPEDWVAELDTFLPRSLSRSDELGSRTVIPVEVVAKDVLRILTDTRDQRNVDILGFMTLNQRRYKAVIHLVEILLKAVALAVNEPFEDELPSNINWPDGSFAKRNGAPIELDRTLHVSRRPVATSLNSFDCTLPEKNHEITMEFVWSLLADLVLASTNRLSDEGKQIMNTVHQILALIHNLGLVPANIYTYCLPQGTTTIQHSPILHLLNSRILSTLSDAVWHAYQDDVFARSGKTESSPWNIFREPPPSRLRPRKPELGPEVWLEFILWCCVEAGFAATGARIVQSLQKDVQGRWQAIHWPDDRVPSIDWDQRTRKGRLESDAEACHRQQLSEVNPQKFISAEVILAIADSLINKANLGVSDDDLPIMNIQNEIMELISFAGLHGLAPAYFDYLAVRLLETGNLYNLGKADSLRNWASIISQLRSMHGVEEEHRQSPELDFDSILGNSELHAGILHQALQACIEANLVKKAVDTFTEIQKIVDGNKLEAIGEFLSLSLNPEDNFSASRHGKGRGEFLNSYGQLPIYRLHPFLDLVSNAKLFGLGDWLLFSEDVDGPVLPSSTWGKPSVTAAVVRYASAKNDPLLAKHIYNMIRRSDRKPTVNVLRALVVYHINARDWTKATLLLLDLRRAEGGGYSPQIVASLAAKILSLEVDVAVMPREDAEFDLSQAMLLFSNILDGVYDSPPASFRVDQKKTFRQQVGYLLRVLENVLDSKLADIATRFKQRFPVSNKPNLAKDTFNVLFAAIVENKGVLEGRSIWYLFCKDPRDCAASPRVLDNDSDAASEERATDKDEDDFLHGQVNDVLIDLVGVSGHDGDRFSSKMSLLELPQSSDKAVPHANAQTPLAHPASLSIDATLPQDKLGFAGKQFCTNSDEESKDAGIPIERMGLEFNSTQPHLDPIIVPDMRTLQILVRGALAEIQARKERRRGHADLDAVVKWAEQFYEAFNLAREDVETEFRVSPALPRKMKIATQHRRAVYGRSSREKFKPNVAKHFTKGVFIPRRPGTQQSGQDPTQVNGVNNIAEDATNNTEQERRADEGMPVKLASSPNFKVRKFASAHA</sequence>